<accession>A0ABX7VZP0</accession>
<feature type="domain" description="Orn/Lys/Arg decarboxylases family 1 pyridoxal-P attachment site" evidence="6">
    <location>
        <begin position="6"/>
        <end position="307"/>
    </location>
</feature>
<reference evidence="8 9" key="1">
    <citation type="submission" date="2019-12" db="EMBL/GenBank/DDBJ databases">
        <title>The whole genome sequencing of a strain isolated from a Mars analog, Dalangtan Playa.</title>
        <authorList>
            <person name="Huang T."/>
        </authorList>
    </citation>
    <scope>NUCLEOTIDE SEQUENCE [LARGE SCALE GENOMIC DNA]</scope>
    <source>
        <strain evidence="8 9">DP4-553-S</strain>
    </source>
</reference>
<evidence type="ECO:0000259" key="7">
    <source>
        <dbReference type="Pfam" id="PF03711"/>
    </source>
</evidence>
<dbReference type="GO" id="GO:0008483">
    <property type="term" value="F:transaminase activity"/>
    <property type="evidence" value="ECO:0007669"/>
    <property type="project" value="UniProtKB-KW"/>
</dbReference>
<evidence type="ECO:0000256" key="4">
    <source>
        <dbReference type="ARBA" id="ARBA00022898"/>
    </source>
</evidence>
<evidence type="ECO:0000256" key="3">
    <source>
        <dbReference type="ARBA" id="ARBA00022793"/>
    </source>
</evidence>
<dbReference type="SUPFAM" id="SSF53383">
    <property type="entry name" value="PLP-dependent transferases"/>
    <property type="match status" value="1"/>
</dbReference>
<comment type="similarity">
    <text evidence="2">Belongs to the Orn/Lys/Arg decarboxylase class-I family.</text>
</comment>
<dbReference type="Gene3D" id="3.40.640.10">
    <property type="entry name" value="Type I PLP-dependent aspartate aminotransferase-like (Major domain)"/>
    <property type="match status" value="1"/>
</dbReference>
<evidence type="ECO:0000256" key="2">
    <source>
        <dbReference type="ARBA" id="ARBA00010671"/>
    </source>
</evidence>
<keyword evidence="9" id="KW-1185">Reference proteome</keyword>
<dbReference type="Proteomes" id="UP000665043">
    <property type="component" value="Chromosome"/>
</dbReference>
<dbReference type="InterPro" id="IPR015424">
    <property type="entry name" value="PyrdxlP-dep_Trfase"/>
</dbReference>
<dbReference type="PANTHER" id="PTHR43277">
    <property type="entry name" value="ARGININE DECARBOXYLASE"/>
    <property type="match status" value="1"/>
</dbReference>
<keyword evidence="3" id="KW-0210">Decarboxylase</keyword>
<name>A0ABX7VZP0_9BACI</name>
<keyword evidence="4" id="KW-0663">Pyridoxal phosphate</keyword>
<evidence type="ECO:0000256" key="1">
    <source>
        <dbReference type="ARBA" id="ARBA00001933"/>
    </source>
</evidence>
<dbReference type="InterPro" id="IPR000310">
    <property type="entry name" value="Orn/Lys/Arg_deCO2ase_major_dom"/>
</dbReference>
<dbReference type="InterPro" id="IPR015421">
    <property type="entry name" value="PyrdxlP-dep_Trfase_major"/>
</dbReference>
<evidence type="ECO:0000259" key="6">
    <source>
        <dbReference type="Pfam" id="PF01276"/>
    </source>
</evidence>
<keyword evidence="8" id="KW-0808">Transferase</keyword>
<proteinExistence type="inferred from homology"/>
<keyword evidence="5" id="KW-0456">Lyase</keyword>
<organism evidence="8 9">
    <name type="scientific">Sediminibacillus dalangtanensis</name>
    <dbReference type="NCBI Taxonomy" id="2729421"/>
    <lineage>
        <taxon>Bacteria</taxon>
        <taxon>Bacillati</taxon>
        <taxon>Bacillota</taxon>
        <taxon>Bacilli</taxon>
        <taxon>Bacillales</taxon>
        <taxon>Bacillaceae</taxon>
        <taxon>Sediminibacillus</taxon>
    </lineage>
</organism>
<keyword evidence="8" id="KW-0032">Aminotransferase</keyword>
<dbReference type="SUPFAM" id="SSF55904">
    <property type="entry name" value="Ornithine decarboxylase C-terminal domain"/>
    <property type="match status" value="1"/>
</dbReference>
<dbReference type="RefSeq" id="WP_209366351.1">
    <property type="nucleotide sequence ID" value="NZ_CP046956.1"/>
</dbReference>
<dbReference type="PANTHER" id="PTHR43277:SF3">
    <property type="entry name" value="DECARBOXYLASE, PUTATIVE-RELATED"/>
    <property type="match status" value="1"/>
</dbReference>
<protein>
    <submittedName>
        <fullName evidence="8">Aminotransferase class I/II-fold pyridoxal phosphate-dependent enzyme</fullName>
    </submittedName>
</protein>
<gene>
    <name evidence="8" type="ORF">ERJ70_19295</name>
</gene>
<evidence type="ECO:0000313" key="9">
    <source>
        <dbReference type="Proteomes" id="UP000665043"/>
    </source>
</evidence>
<feature type="domain" description="Orn/Lys/Arg decarboxylase C-terminal" evidence="7">
    <location>
        <begin position="400"/>
        <end position="456"/>
    </location>
</feature>
<dbReference type="EMBL" id="CP046956">
    <property type="protein sequence ID" value="QTN01234.1"/>
    <property type="molecule type" value="Genomic_DNA"/>
</dbReference>
<dbReference type="InterPro" id="IPR052357">
    <property type="entry name" value="Orn_Lys_Arg_decarboxylase-I"/>
</dbReference>
<evidence type="ECO:0000313" key="8">
    <source>
        <dbReference type="EMBL" id="QTN01234.1"/>
    </source>
</evidence>
<dbReference type="Gene3D" id="3.90.105.10">
    <property type="entry name" value="Molybdopterin biosynthesis moea protein, domain 2"/>
    <property type="match status" value="1"/>
</dbReference>
<dbReference type="Pfam" id="PF03711">
    <property type="entry name" value="OKR_DC_1_C"/>
    <property type="match status" value="1"/>
</dbReference>
<evidence type="ECO:0000256" key="5">
    <source>
        <dbReference type="ARBA" id="ARBA00023239"/>
    </source>
</evidence>
<dbReference type="CDD" id="cd00615">
    <property type="entry name" value="Orn_deC_like"/>
    <property type="match status" value="1"/>
</dbReference>
<sequence>MNQDLTPLFGALQTFSQQNPISFHVPGHKNGEIFAENGLEIFEHILRTDVTELTGLDDLHAATGAIKQAQDLAAKWFGADETFFLVGGSTAGNLAMMLTAARLGRKVLVQRNCHKSILNGLELSGLEPVFVAPAYDERVGRYTAPALDTIRQAIDQYPEVGAIVLTYPDYFGTAFDLPSVVEMAHQRNIAVLVDEAHGVHFSLSETFPASALASGADLVVQSAHKMAPALTMASFLHIKSHIIDREDVAHYLQMLQSSSPSYPLMASLDLARYYLAGIKENTLQSILESITRLRRVLSAAEGWEVLPNEAGADDPLKITLEVDKRWSGIQVAKLFEEQDIYPELSTENQVLFIHGLAPFQEWERLQTAVEKTSRRLKFLPNRDTIGIGSVQIEQQQIHSLEVSYQTMNRMRKEFIGWASVEGKVAAQAVIPYPPGIPLLLKGEKVTSVHIKMINYLIKQGINFQNHNIEQGMYCLR</sequence>
<dbReference type="InterPro" id="IPR008286">
    <property type="entry name" value="Prn/Lys/Arg_de-COase_C"/>
</dbReference>
<dbReference type="Pfam" id="PF01276">
    <property type="entry name" value="OKR_DC_1"/>
    <property type="match status" value="1"/>
</dbReference>
<comment type="cofactor">
    <cofactor evidence="1">
        <name>pyridoxal 5'-phosphate</name>
        <dbReference type="ChEBI" id="CHEBI:597326"/>
    </cofactor>
</comment>
<dbReference type="InterPro" id="IPR036633">
    <property type="entry name" value="Prn/Lys/Arg_de-COase_C_sf"/>
</dbReference>